<keyword evidence="2" id="KW-0732">Signal</keyword>
<protein>
    <submittedName>
        <fullName evidence="4">Branched-chain amino acid transport system substrate-binding protein</fullName>
    </submittedName>
</protein>
<dbReference type="PANTHER" id="PTHR30483">
    <property type="entry name" value="LEUCINE-SPECIFIC-BINDING PROTEIN"/>
    <property type="match status" value="1"/>
</dbReference>
<dbReference type="GeneID" id="300291959"/>
<dbReference type="InterPro" id="IPR051010">
    <property type="entry name" value="BCAA_transport"/>
</dbReference>
<dbReference type="RefSeq" id="WP_184681980.1">
    <property type="nucleotide sequence ID" value="NZ_JACHJC010000001.1"/>
</dbReference>
<dbReference type="SUPFAM" id="SSF53822">
    <property type="entry name" value="Periplasmic binding protein-like I"/>
    <property type="match status" value="1"/>
</dbReference>
<evidence type="ECO:0000256" key="2">
    <source>
        <dbReference type="ARBA" id="ARBA00022729"/>
    </source>
</evidence>
<evidence type="ECO:0000259" key="3">
    <source>
        <dbReference type="Pfam" id="PF13458"/>
    </source>
</evidence>
<dbReference type="InterPro" id="IPR028081">
    <property type="entry name" value="Leu-bd"/>
</dbReference>
<organism evidence="4 5">
    <name type="scientific">Micromonospora echinospora</name>
    <name type="common">Micromonospora purpurea</name>
    <dbReference type="NCBI Taxonomy" id="1877"/>
    <lineage>
        <taxon>Bacteria</taxon>
        <taxon>Bacillati</taxon>
        <taxon>Actinomycetota</taxon>
        <taxon>Actinomycetes</taxon>
        <taxon>Micromonosporales</taxon>
        <taxon>Micromonosporaceae</taxon>
        <taxon>Micromonospora</taxon>
    </lineage>
</organism>
<sequence>MATPAFDSTVLTRRGVLAAAAGSLLLAGCAPQGQRPDDGPSSSAPSDQDLIVGASLELTGAGAVLGVAQRQALQLTADSLNRTGIPVGNLVRSVRLQILDNGSNPQVAARHAADLTRAGAQALIGGVLGETSAALAAAAQRVKTPFLSLGYGDRIVLPLDERTFTYKLTPDAVDMAGRLVELFESKRVRRVSLLAADGLHGDSGVRAMRDALADSSTDLARTVRLPGTGRRFRAAADRVTGGAEDGVVIWATAPDSGAAARELRAAGHRGPIFFDAGAVADDTVQGANAAAVEGAYAVHPACLDISGAIATTTAQLARRDFANRYTQRHGGSPDFAPYASDALQLLAMSARMATSLDRGRLRALLQAQTVEGIAGGYAFSAGRHGGMERDSLAVYQVYRGSWTRYA</sequence>
<feature type="domain" description="Leucine-binding protein" evidence="3">
    <location>
        <begin position="52"/>
        <end position="397"/>
    </location>
</feature>
<reference evidence="4 5" key="1">
    <citation type="submission" date="2020-08" db="EMBL/GenBank/DDBJ databases">
        <title>Sequencing the genomes of 1000 actinobacteria strains.</title>
        <authorList>
            <person name="Klenk H.-P."/>
        </authorList>
    </citation>
    <scope>NUCLEOTIDE SEQUENCE [LARGE SCALE GENOMIC DNA]</scope>
    <source>
        <strain evidence="4 5">DSM 43036</strain>
    </source>
</reference>
<evidence type="ECO:0000313" key="4">
    <source>
        <dbReference type="EMBL" id="MBB5111531.1"/>
    </source>
</evidence>
<comment type="similarity">
    <text evidence="1">Belongs to the leucine-binding protein family.</text>
</comment>
<accession>A0ABR6MA62</accession>
<proteinExistence type="inferred from homology"/>
<dbReference type="Pfam" id="PF13458">
    <property type="entry name" value="Peripla_BP_6"/>
    <property type="match status" value="1"/>
</dbReference>
<dbReference type="PANTHER" id="PTHR30483:SF38">
    <property type="entry name" value="BLR7848 PROTEIN"/>
    <property type="match status" value="1"/>
</dbReference>
<evidence type="ECO:0000256" key="1">
    <source>
        <dbReference type="ARBA" id="ARBA00010062"/>
    </source>
</evidence>
<dbReference type="EMBL" id="JACHJC010000001">
    <property type="protein sequence ID" value="MBB5111531.1"/>
    <property type="molecule type" value="Genomic_DNA"/>
</dbReference>
<comment type="caution">
    <text evidence="4">The sequence shown here is derived from an EMBL/GenBank/DDBJ whole genome shotgun (WGS) entry which is preliminary data.</text>
</comment>
<dbReference type="Gene3D" id="3.40.50.2300">
    <property type="match status" value="2"/>
</dbReference>
<keyword evidence="5" id="KW-1185">Reference proteome</keyword>
<name>A0ABR6MA62_MICEC</name>
<dbReference type="InterPro" id="IPR028082">
    <property type="entry name" value="Peripla_BP_I"/>
</dbReference>
<evidence type="ECO:0000313" key="5">
    <source>
        <dbReference type="Proteomes" id="UP000618986"/>
    </source>
</evidence>
<dbReference type="Proteomes" id="UP000618986">
    <property type="component" value="Unassembled WGS sequence"/>
</dbReference>
<gene>
    <name evidence="4" type="ORF">FHU28_001370</name>
</gene>